<accession>A0ACC0KZX5</accession>
<reference evidence="1 2" key="1">
    <citation type="journal article" date="2022" name="Genome Biol. Evol.">
        <title>The Spruce Budworm Genome: Reconstructing the Evolutionary History of Antifreeze Proteins.</title>
        <authorList>
            <person name="Beliveau C."/>
            <person name="Gagne P."/>
            <person name="Picq S."/>
            <person name="Vernygora O."/>
            <person name="Keeling C.I."/>
            <person name="Pinkney K."/>
            <person name="Doucet D."/>
            <person name="Wen F."/>
            <person name="Johnston J.S."/>
            <person name="Maaroufi H."/>
            <person name="Boyle B."/>
            <person name="Laroche J."/>
            <person name="Dewar K."/>
            <person name="Juretic N."/>
            <person name="Blackburn G."/>
            <person name="Nisole A."/>
            <person name="Brunet B."/>
            <person name="Brandao M."/>
            <person name="Lumley L."/>
            <person name="Duan J."/>
            <person name="Quan G."/>
            <person name="Lucarotti C.J."/>
            <person name="Roe A.D."/>
            <person name="Sperling F.A.H."/>
            <person name="Levesque R.C."/>
            <person name="Cusson M."/>
        </authorList>
    </citation>
    <scope>NUCLEOTIDE SEQUENCE [LARGE SCALE GENOMIC DNA]</scope>
    <source>
        <strain evidence="1">Glfc:IPQL:Cfum</strain>
    </source>
</reference>
<evidence type="ECO:0000313" key="1">
    <source>
        <dbReference type="EMBL" id="KAI8441909.1"/>
    </source>
</evidence>
<proteinExistence type="predicted"/>
<evidence type="ECO:0000313" key="2">
    <source>
        <dbReference type="Proteomes" id="UP001064048"/>
    </source>
</evidence>
<comment type="caution">
    <text evidence="1">The sequence shown here is derived from an EMBL/GenBank/DDBJ whole genome shotgun (WGS) entry which is preliminary data.</text>
</comment>
<protein>
    <submittedName>
        <fullName evidence="1">Uncharacterized protein</fullName>
    </submittedName>
</protein>
<dbReference type="Proteomes" id="UP001064048">
    <property type="component" value="Chromosome 9"/>
</dbReference>
<keyword evidence="2" id="KW-1185">Reference proteome</keyword>
<gene>
    <name evidence="1" type="ORF">MSG28_005585</name>
</gene>
<sequence length="130" mass="14587">MGKFRSKLKGKTKGKRWNKGQSSNSNPKTQKYREMAKSRFFQENLGNTGLTQQAVSKHDAMITYGHSKGKQKSAAETELTIAKEFENMSVRSGEDDSESQFSGSMKSGTFRTFQTFASDWSQCSNVSFSK</sequence>
<dbReference type="EMBL" id="CM046109">
    <property type="protein sequence ID" value="KAI8441909.1"/>
    <property type="molecule type" value="Genomic_DNA"/>
</dbReference>
<name>A0ACC0KZX5_CHOFU</name>
<organism evidence="1 2">
    <name type="scientific">Choristoneura fumiferana</name>
    <name type="common">Spruce budworm moth</name>
    <name type="synonym">Archips fumiferana</name>
    <dbReference type="NCBI Taxonomy" id="7141"/>
    <lineage>
        <taxon>Eukaryota</taxon>
        <taxon>Metazoa</taxon>
        <taxon>Ecdysozoa</taxon>
        <taxon>Arthropoda</taxon>
        <taxon>Hexapoda</taxon>
        <taxon>Insecta</taxon>
        <taxon>Pterygota</taxon>
        <taxon>Neoptera</taxon>
        <taxon>Endopterygota</taxon>
        <taxon>Lepidoptera</taxon>
        <taxon>Glossata</taxon>
        <taxon>Ditrysia</taxon>
        <taxon>Tortricoidea</taxon>
        <taxon>Tortricidae</taxon>
        <taxon>Tortricinae</taxon>
        <taxon>Choristoneura</taxon>
    </lineage>
</organism>